<dbReference type="AlphaFoldDB" id="A0A0H5SKG8"/>
<dbReference type="InterPro" id="IPR000595">
    <property type="entry name" value="cNMP-bd_dom"/>
</dbReference>
<dbReference type="CDD" id="cd00038">
    <property type="entry name" value="CAP_ED"/>
    <property type="match status" value="1"/>
</dbReference>
<organism evidence="6 7">
    <name type="scientific">Herbinix hemicellulosilytica</name>
    <dbReference type="NCBI Taxonomy" id="1564487"/>
    <lineage>
        <taxon>Bacteria</taxon>
        <taxon>Bacillati</taxon>
        <taxon>Bacillota</taxon>
        <taxon>Clostridia</taxon>
        <taxon>Lachnospirales</taxon>
        <taxon>Lachnospiraceae</taxon>
        <taxon>Herbinix</taxon>
    </lineage>
</organism>
<dbReference type="Gene3D" id="1.10.10.10">
    <property type="entry name" value="Winged helix-like DNA-binding domain superfamily/Winged helix DNA-binding domain"/>
    <property type="match status" value="1"/>
</dbReference>
<keyword evidence="1" id="KW-0805">Transcription regulation</keyword>
<dbReference type="InterPro" id="IPR014710">
    <property type="entry name" value="RmlC-like_jellyroll"/>
</dbReference>
<dbReference type="PANTHER" id="PTHR24567:SF26">
    <property type="entry name" value="REGULATORY PROTEIN YEIL"/>
    <property type="match status" value="1"/>
</dbReference>
<dbReference type="Pfam" id="PF13545">
    <property type="entry name" value="HTH_Crp_2"/>
    <property type="match status" value="1"/>
</dbReference>
<dbReference type="EMBL" id="CVTD020000024">
    <property type="protein sequence ID" value="CRZ35291.1"/>
    <property type="molecule type" value="Genomic_DNA"/>
</dbReference>
<dbReference type="InterPro" id="IPR050397">
    <property type="entry name" value="Env_Response_Regulators"/>
</dbReference>
<dbReference type="InterPro" id="IPR018490">
    <property type="entry name" value="cNMP-bd_dom_sf"/>
</dbReference>
<dbReference type="SUPFAM" id="SSF46785">
    <property type="entry name" value="Winged helix' DNA-binding domain"/>
    <property type="match status" value="1"/>
</dbReference>
<gene>
    <name evidence="6" type="ORF">HHT355_2093</name>
</gene>
<evidence type="ECO:0000256" key="2">
    <source>
        <dbReference type="ARBA" id="ARBA00023125"/>
    </source>
</evidence>
<dbReference type="Gene3D" id="2.60.120.10">
    <property type="entry name" value="Jelly Rolls"/>
    <property type="match status" value="1"/>
</dbReference>
<feature type="domain" description="HTH crp-type" evidence="5">
    <location>
        <begin position="172"/>
        <end position="238"/>
    </location>
</feature>
<evidence type="ECO:0000313" key="7">
    <source>
        <dbReference type="Proteomes" id="UP000236497"/>
    </source>
</evidence>
<evidence type="ECO:0000259" key="4">
    <source>
        <dbReference type="PROSITE" id="PS50042"/>
    </source>
</evidence>
<evidence type="ECO:0000256" key="3">
    <source>
        <dbReference type="ARBA" id="ARBA00023163"/>
    </source>
</evidence>
<keyword evidence="3" id="KW-0804">Transcription</keyword>
<sequence length="246" mass="28402">MFYSLFMDFGKKVHYNKYGVLAVIVKNTYFQENLKFWDALTENQKELIIQSAVEKHFKKGEALLNGANNCSGLFLLKRGQVRAFIVSENGKEITLYRLFKGDVCIFSASCILKNIKFDIYIEAEKDTDAYLIPTSTYDKLSKESLAVQAYTNELMAMRFSEVMWILEQTLFMTLDKRLAIFLLEQSSIDGTDCLAITHEKIANHLGTAREVITRMLKYFQNEGMVNLNRGIICLTDRKKLKNLTEY</sequence>
<dbReference type="RefSeq" id="WP_242967657.1">
    <property type="nucleotide sequence ID" value="NZ_CVTD020000024.1"/>
</dbReference>
<dbReference type="GO" id="GO:0005829">
    <property type="term" value="C:cytosol"/>
    <property type="evidence" value="ECO:0007669"/>
    <property type="project" value="TreeGrafter"/>
</dbReference>
<accession>A0A0H5SKG8</accession>
<protein>
    <recommendedName>
        <fullName evidence="8">CRP/FNR family transcriptional regulator</fullName>
    </recommendedName>
</protein>
<dbReference type="SUPFAM" id="SSF51206">
    <property type="entry name" value="cAMP-binding domain-like"/>
    <property type="match status" value="1"/>
</dbReference>
<dbReference type="PROSITE" id="PS50042">
    <property type="entry name" value="CNMP_BINDING_3"/>
    <property type="match status" value="1"/>
</dbReference>
<dbReference type="GO" id="GO:0003677">
    <property type="term" value="F:DNA binding"/>
    <property type="evidence" value="ECO:0007669"/>
    <property type="project" value="UniProtKB-KW"/>
</dbReference>
<dbReference type="PANTHER" id="PTHR24567">
    <property type="entry name" value="CRP FAMILY TRANSCRIPTIONAL REGULATORY PROTEIN"/>
    <property type="match status" value="1"/>
</dbReference>
<name>A0A0H5SKG8_HERHM</name>
<dbReference type="Pfam" id="PF00027">
    <property type="entry name" value="cNMP_binding"/>
    <property type="match status" value="1"/>
</dbReference>
<dbReference type="SMART" id="SM00419">
    <property type="entry name" value="HTH_CRP"/>
    <property type="match status" value="1"/>
</dbReference>
<keyword evidence="2" id="KW-0238">DNA-binding</keyword>
<evidence type="ECO:0000256" key="1">
    <source>
        <dbReference type="ARBA" id="ARBA00023015"/>
    </source>
</evidence>
<keyword evidence="7" id="KW-1185">Reference proteome</keyword>
<evidence type="ECO:0000313" key="6">
    <source>
        <dbReference type="EMBL" id="CRZ35291.1"/>
    </source>
</evidence>
<evidence type="ECO:0008006" key="8">
    <source>
        <dbReference type="Google" id="ProtNLM"/>
    </source>
</evidence>
<dbReference type="PROSITE" id="PS51063">
    <property type="entry name" value="HTH_CRP_2"/>
    <property type="match status" value="1"/>
</dbReference>
<dbReference type="InterPro" id="IPR012318">
    <property type="entry name" value="HTH_CRP"/>
</dbReference>
<proteinExistence type="predicted"/>
<dbReference type="CDD" id="cd00092">
    <property type="entry name" value="HTH_CRP"/>
    <property type="match status" value="1"/>
</dbReference>
<evidence type="ECO:0000259" key="5">
    <source>
        <dbReference type="PROSITE" id="PS51063"/>
    </source>
</evidence>
<dbReference type="InterPro" id="IPR036388">
    <property type="entry name" value="WH-like_DNA-bd_sf"/>
</dbReference>
<reference evidence="6 7" key="1">
    <citation type="submission" date="2015-06" db="EMBL/GenBank/DDBJ databases">
        <authorList>
            <person name="Wibberg Daniel"/>
        </authorList>
    </citation>
    <scope>NUCLEOTIDE SEQUENCE [LARGE SCALE GENOMIC DNA]</scope>
    <source>
        <strain evidence="6 7">T3/55T</strain>
    </source>
</reference>
<dbReference type="GO" id="GO:0003700">
    <property type="term" value="F:DNA-binding transcription factor activity"/>
    <property type="evidence" value="ECO:0007669"/>
    <property type="project" value="TreeGrafter"/>
</dbReference>
<dbReference type="Proteomes" id="UP000236497">
    <property type="component" value="Unassembled WGS sequence"/>
</dbReference>
<dbReference type="InterPro" id="IPR036390">
    <property type="entry name" value="WH_DNA-bd_sf"/>
</dbReference>
<feature type="domain" description="Cyclic nucleotide-binding" evidence="4">
    <location>
        <begin position="36"/>
        <end position="103"/>
    </location>
</feature>
<dbReference type="PRINTS" id="PR00034">
    <property type="entry name" value="HTHCRP"/>
</dbReference>